<name>A0A6I4IG31_9SPHI</name>
<keyword evidence="8" id="KW-1185">Reference proteome</keyword>
<keyword evidence="5" id="KW-0963">Cytoplasm</keyword>
<sequence length="195" mass="21872">MLKIGITGNIGSGKTTVCRVFELLGIPVFYSDDAAKQVMTTDTQLIKNLKQHFGNEAYFDNGTLNKKFISSIVFNNAAELNKLNSLVHPAVFRAFDAWIINHTAAPYVLKEAAILFESGSYKDCDHTILVTAPTPARLQRVIERDNITIEQAEARNSKQMPQEEKVKLADYIINNDNSALVIPQVLHLHKLFTRQ</sequence>
<evidence type="ECO:0000256" key="2">
    <source>
        <dbReference type="ARBA" id="ARBA00022741"/>
    </source>
</evidence>
<dbReference type="PROSITE" id="PS51219">
    <property type="entry name" value="DPCK"/>
    <property type="match status" value="1"/>
</dbReference>
<keyword evidence="5 7" id="KW-0418">Kinase</keyword>
<evidence type="ECO:0000313" key="8">
    <source>
        <dbReference type="Proteomes" id="UP000434850"/>
    </source>
</evidence>
<evidence type="ECO:0000313" key="7">
    <source>
        <dbReference type="EMBL" id="MVN92319.1"/>
    </source>
</evidence>
<feature type="binding site" evidence="5">
    <location>
        <begin position="11"/>
        <end position="16"/>
    </location>
    <ligand>
        <name>ATP</name>
        <dbReference type="ChEBI" id="CHEBI:30616"/>
    </ligand>
</feature>
<dbReference type="NCBIfam" id="TIGR00152">
    <property type="entry name" value="dephospho-CoA kinase"/>
    <property type="match status" value="1"/>
</dbReference>
<dbReference type="RefSeq" id="WP_157542645.1">
    <property type="nucleotide sequence ID" value="NZ_WQLA01000006.1"/>
</dbReference>
<comment type="pathway">
    <text evidence="5">Cofactor biosynthesis; coenzyme A biosynthesis; CoA from (R)-pantothenate: step 5/5.</text>
</comment>
<comment type="subcellular location">
    <subcellularLocation>
        <location evidence="5">Cytoplasm</location>
    </subcellularLocation>
</comment>
<dbReference type="PANTHER" id="PTHR10695">
    <property type="entry name" value="DEPHOSPHO-COA KINASE-RELATED"/>
    <property type="match status" value="1"/>
</dbReference>
<comment type="caution">
    <text evidence="7">The sequence shown here is derived from an EMBL/GenBank/DDBJ whole genome shotgun (WGS) entry which is preliminary data.</text>
</comment>
<keyword evidence="3 5" id="KW-0067">ATP-binding</keyword>
<keyword evidence="5 7" id="KW-0808">Transferase</keyword>
<gene>
    <name evidence="5" type="primary">coaE</name>
    <name evidence="7" type="ORF">GO816_14375</name>
</gene>
<dbReference type="GO" id="GO:0005737">
    <property type="term" value="C:cytoplasm"/>
    <property type="evidence" value="ECO:0007669"/>
    <property type="project" value="UniProtKB-SubCell"/>
</dbReference>
<dbReference type="Pfam" id="PF01121">
    <property type="entry name" value="CoaE"/>
    <property type="match status" value="1"/>
</dbReference>
<dbReference type="OrthoDB" id="9812943at2"/>
<dbReference type="Proteomes" id="UP000434850">
    <property type="component" value="Unassembled WGS sequence"/>
</dbReference>
<dbReference type="GO" id="GO:0004140">
    <property type="term" value="F:dephospho-CoA kinase activity"/>
    <property type="evidence" value="ECO:0007669"/>
    <property type="project" value="UniProtKB-UniRule"/>
</dbReference>
<evidence type="ECO:0000256" key="6">
    <source>
        <dbReference type="NCBIfam" id="TIGR00152"/>
    </source>
</evidence>
<accession>A0A6I4IG31</accession>
<organism evidence="7 8">
    <name type="scientific">Mucilaginibacter aquatilis</name>
    <dbReference type="NCBI Taxonomy" id="1517760"/>
    <lineage>
        <taxon>Bacteria</taxon>
        <taxon>Pseudomonadati</taxon>
        <taxon>Bacteroidota</taxon>
        <taxon>Sphingobacteriia</taxon>
        <taxon>Sphingobacteriales</taxon>
        <taxon>Sphingobacteriaceae</taxon>
        <taxon>Mucilaginibacter</taxon>
    </lineage>
</organism>
<reference evidence="7 8" key="1">
    <citation type="submission" date="2019-12" db="EMBL/GenBank/DDBJ databases">
        <title>Mucilaginibacter sp. HME9299 genome sequencing and assembly.</title>
        <authorList>
            <person name="Kang H."/>
            <person name="Kim H."/>
            <person name="Joh K."/>
        </authorList>
    </citation>
    <scope>NUCLEOTIDE SEQUENCE [LARGE SCALE GENOMIC DNA]</scope>
    <source>
        <strain evidence="7 8">HME9299</strain>
    </source>
</reference>
<proteinExistence type="inferred from homology"/>
<dbReference type="SUPFAM" id="SSF52540">
    <property type="entry name" value="P-loop containing nucleoside triphosphate hydrolases"/>
    <property type="match status" value="1"/>
</dbReference>
<evidence type="ECO:0000256" key="5">
    <source>
        <dbReference type="HAMAP-Rule" id="MF_00376"/>
    </source>
</evidence>
<evidence type="ECO:0000256" key="4">
    <source>
        <dbReference type="ARBA" id="ARBA00022993"/>
    </source>
</evidence>
<dbReference type="InterPro" id="IPR001977">
    <property type="entry name" value="Depp_CoAkinase"/>
</dbReference>
<dbReference type="CDD" id="cd02022">
    <property type="entry name" value="DPCK"/>
    <property type="match status" value="1"/>
</dbReference>
<protein>
    <recommendedName>
        <fullName evidence="5 6">Dephospho-CoA kinase</fullName>
        <ecNumber evidence="5 6">2.7.1.24</ecNumber>
    </recommendedName>
    <alternativeName>
        <fullName evidence="5">Dephosphocoenzyme A kinase</fullName>
    </alternativeName>
</protein>
<evidence type="ECO:0000256" key="3">
    <source>
        <dbReference type="ARBA" id="ARBA00022840"/>
    </source>
</evidence>
<dbReference type="InterPro" id="IPR027417">
    <property type="entry name" value="P-loop_NTPase"/>
</dbReference>
<dbReference type="GO" id="GO:0015937">
    <property type="term" value="P:coenzyme A biosynthetic process"/>
    <property type="evidence" value="ECO:0007669"/>
    <property type="project" value="UniProtKB-UniRule"/>
</dbReference>
<keyword evidence="2 5" id="KW-0547">Nucleotide-binding</keyword>
<evidence type="ECO:0000256" key="1">
    <source>
        <dbReference type="ARBA" id="ARBA00009018"/>
    </source>
</evidence>
<dbReference type="GO" id="GO:0005524">
    <property type="term" value="F:ATP binding"/>
    <property type="evidence" value="ECO:0007669"/>
    <property type="project" value="UniProtKB-UniRule"/>
</dbReference>
<comment type="function">
    <text evidence="5">Catalyzes the phosphorylation of the 3'-hydroxyl group of dephosphocoenzyme A to form coenzyme A.</text>
</comment>
<dbReference type="PANTHER" id="PTHR10695:SF46">
    <property type="entry name" value="BIFUNCTIONAL COENZYME A SYNTHASE-RELATED"/>
    <property type="match status" value="1"/>
</dbReference>
<dbReference type="EC" id="2.7.1.24" evidence="5 6"/>
<keyword evidence="4 5" id="KW-0173">Coenzyme A biosynthesis</keyword>
<dbReference type="AlphaFoldDB" id="A0A6I4IG31"/>
<dbReference type="EMBL" id="WQLA01000006">
    <property type="protein sequence ID" value="MVN92319.1"/>
    <property type="molecule type" value="Genomic_DNA"/>
</dbReference>
<dbReference type="HAMAP" id="MF_00376">
    <property type="entry name" value="Dephospho_CoA_kinase"/>
    <property type="match status" value="1"/>
</dbReference>
<comment type="catalytic activity">
    <reaction evidence="5">
        <text>3'-dephospho-CoA + ATP = ADP + CoA + H(+)</text>
        <dbReference type="Rhea" id="RHEA:18245"/>
        <dbReference type="ChEBI" id="CHEBI:15378"/>
        <dbReference type="ChEBI" id="CHEBI:30616"/>
        <dbReference type="ChEBI" id="CHEBI:57287"/>
        <dbReference type="ChEBI" id="CHEBI:57328"/>
        <dbReference type="ChEBI" id="CHEBI:456216"/>
        <dbReference type="EC" id="2.7.1.24"/>
    </reaction>
</comment>
<comment type="similarity">
    <text evidence="1 5">Belongs to the CoaE family.</text>
</comment>
<dbReference type="UniPathway" id="UPA00241">
    <property type="reaction ID" value="UER00356"/>
</dbReference>
<dbReference type="Gene3D" id="3.40.50.300">
    <property type="entry name" value="P-loop containing nucleotide triphosphate hydrolases"/>
    <property type="match status" value="1"/>
</dbReference>